<accession>A0A1F7VEP7</accession>
<comment type="caution">
    <text evidence="2">The sequence shown here is derived from an EMBL/GenBank/DDBJ whole genome shotgun (WGS) entry which is preliminary data.</text>
</comment>
<proteinExistence type="predicted"/>
<dbReference type="Gene3D" id="6.10.250.2410">
    <property type="match status" value="1"/>
</dbReference>
<reference evidence="2 3" key="1">
    <citation type="journal article" date="2016" name="Nat. Commun.">
        <title>Thousands of microbial genomes shed light on interconnected biogeochemical processes in an aquifer system.</title>
        <authorList>
            <person name="Anantharaman K."/>
            <person name="Brown C.T."/>
            <person name="Hug L.A."/>
            <person name="Sharon I."/>
            <person name="Castelle C.J."/>
            <person name="Probst A.J."/>
            <person name="Thomas B.C."/>
            <person name="Singh A."/>
            <person name="Wilkins M.J."/>
            <person name="Karaoz U."/>
            <person name="Brodie E.L."/>
            <person name="Williams K.H."/>
            <person name="Hubbard S.S."/>
            <person name="Banfield J.F."/>
        </authorList>
    </citation>
    <scope>NUCLEOTIDE SEQUENCE [LARGE SCALE GENOMIC DNA]</scope>
</reference>
<dbReference type="InterPro" id="IPR023093">
    <property type="entry name" value="ScpA-like_C"/>
</dbReference>
<dbReference type="InterPro" id="IPR003768">
    <property type="entry name" value="ScpA"/>
</dbReference>
<name>A0A1F7VEP7_9BACT</name>
<dbReference type="Gene3D" id="1.10.10.580">
    <property type="entry name" value="Structural maintenance of chromosome 1. Chain E"/>
    <property type="match status" value="1"/>
</dbReference>
<evidence type="ECO:0000313" key="3">
    <source>
        <dbReference type="Proteomes" id="UP000176678"/>
    </source>
</evidence>
<dbReference type="STRING" id="1802410.A3H75_02720"/>
<organism evidence="2 3">
    <name type="scientific">Candidatus Uhrbacteria bacterium RIFCSPLOWO2_02_FULL_51_9</name>
    <dbReference type="NCBI Taxonomy" id="1802410"/>
    <lineage>
        <taxon>Bacteria</taxon>
        <taxon>Candidatus Uhriibacteriota</taxon>
    </lineage>
</organism>
<dbReference type="PANTHER" id="PTHR33969">
    <property type="entry name" value="SEGREGATION AND CONDENSATION PROTEIN A"/>
    <property type="match status" value="1"/>
</dbReference>
<dbReference type="Pfam" id="PF02616">
    <property type="entry name" value="SMC_ScpA"/>
    <property type="match status" value="1"/>
</dbReference>
<dbReference type="Proteomes" id="UP000176678">
    <property type="component" value="Unassembled WGS sequence"/>
</dbReference>
<dbReference type="AlphaFoldDB" id="A0A1F7VEP7"/>
<evidence type="ECO:0000313" key="2">
    <source>
        <dbReference type="EMBL" id="OGL88923.1"/>
    </source>
</evidence>
<gene>
    <name evidence="2" type="ORF">A3H75_02720</name>
</gene>
<protein>
    <recommendedName>
        <fullName evidence="1">Segregation and condensation protein A</fullName>
    </recommendedName>
</protein>
<evidence type="ECO:0000256" key="1">
    <source>
        <dbReference type="ARBA" id="ARBA00044777"/>
    </source>
</evidence>
<sequence>MIFHAKLEQFQGPLDLLLQLIEKEDLDISKVALASVTEEYLAYVEHLPAQRTAEIADFLVIAARLVYLKSKLLVPDETPEEEGIALEDQLRLYKKFMEAARDVEQRFAGTAVSFIRDVPSAVGEFVPPKGVSGSLLEQVMQRLIGVHTKRREIVERVSNTQTLSIEESFARIYAVLERSKRIAFGALLSKNADIAERVVHFLALLELAKQRKVTLHQRSLFHEIHIAAV</sequence>
<dbReference type="PANTHER" id="PTHR33969:SF2">
    <property type="entry name" value="SEGREGATION AND CONDENSATION PROTEIN A"/>
    <property type="match status" value="1"/>
</dbReference>
<dbReference type="EMBL" id="MGES01000021">
    <property type="protein sequence ID" value="OGL88923.1"/>
    <property type="molecule type" value="Genomic_DNA"/>
</dbReference>